<reference evidence="2 3" key="1">
    <citation type="journal article" date="2018" name="Evol. Lett.">
        <title>Horizontal gene cluster transfer increased hallucinogenic mushroom diversity.</title>
        <authorList>
            <person name="Reynolds H.T."/>
            <person name="Vijayakumar V."/>
            <person name="Gluck-Thaler E."/>
            <person name="Korotkin H.B."/>
            <person name="Matheny P.B."/>
            <person name="Slot J.C."/>
        </authorList>
    </citation>
    <scope>NUCLEOTIDE SEQUENCE [LARGE SCALE GENOMIC DNA]</scope>
    <source>
        <strain evidence="2 3">SRW20</strain>
    </source>
</reference>
<evidence type="ECO:0000256" key="1">
    <source>
        <dbReference type="SAM" id="MobiDB-lite"/>
    </source>
</evidence>
<proteinExistence type="predicted"/>
<gene>
    <name evidence="2" type="ORF">CVT26_004385</name>
</gene>
<accession>A0A409WDZ5</accession>
<keyword evidence="3" id="KW-1185">Reference proteome</keyword>
<organism evidence="2 3">
    <name type="scientific">Gymnopilus dilepis</name>
    <dbReference type="NCBI Taxonomy" id="231916"/>
    <lineage>
        <taxon>Eukaryota</taxon>
        <taxon>Fungi</taxon>
        <taxon>Dikarya</taxon>
        <taxon>Basidiomycota</taxon>
        <taxon>Agaricomycotina</taxon>
        <taxon>Agaricomycetes</taxon>
        <taxon>Agaricomycetidae</taxon>
        <taxon>Agaricales</taxon>
        <taxon>Agaricineae</taxon>
        <taxon>Hymenogastraceae</taxon>
        <taxon>Gymnopilus</taxon>
    </lineage>
</organism>
<comment type="caution">
    <text evidence="2">The sequence shown here is derived from an EMBL/GenBank/DDBJ whole genome shotgun (WGS) entry which is preliminary data.</text>
</comment>
<dbReference type="EMBL" id="NHYE01005129">
    <property type="protein sequence ID" value="PPQ76709.1"/>
    <property type="molecule type" value="Genomic_DNA"/>
</dbReference>
<feature type="compositionally biased region" description="Basic and acidic residues" evidence="1">
    <location>
        <begin position="51"/>
        <end position="71"/>
    </location>
</feature>
<dbReference type="Proteomes" id="UP000284706">
    <property type="component" value="Unassembled WGS sequence"/>
</dbReference>
<sequence>MPFVAGSRNAHAPSECTIGKRQKSVYNAAFARSARQSGGFYVLTTSGDSESKAQSRYGYEHEGHLAHDARRTSTPSSGLTALENGLLDM</sequence>
<name>A0A409WDZ5_9AGAR</name>
<dbReference type="InParanoid" id="A0A409WDZ5"/>
<protein>
    <submittedName>
        <fullName evidence="2">Uncharacterized protein</fullName>
    </submittedName>
</protein>
<dbReference type="AlphaFoldDB" id="A0A409WDZ5"/>
<evidence type="ECO:0000313" key="2">
    <source>
        <dbReference type="EMBL" id="PPQ76709.1"/>
    </source>
</evidence>
<evidence type="ECO:0000313" key="3">
    <source>
        <dbReference type="Proteomes" id="UP000284706"/>
    </source>
</evidence>
<feature type="region of interest" description="Disordered" evidence="1">
    <location>
        <begin position="51"/>
        <end position="89"/>
    </location>
</feature>